<name>A0ABV7W2Y3_9BURK</name>
<evidence type="ECO:0000313" key="1">
    <source>
        <dbReference type="EMBL" id="MFC3683875.1"/>
    </source>
</evidence>
<protein>
    <submittedName>
        <fullName evidence="1">Cysteine-rich CWC family protein</fullName>
    </submittedName>
</protein>
<reference evidence="2" key="1">
    <citation type="journal article" date="2019" name="Int. J. Syst. Evol. Microbiol.">
        <title>The Global Catalogue of Microorganisms (GCM) 10K type strain sequencing project: providing services to taxonomists for standard genome sequencing and annotation.</title>
        <authorList>
            <consortium name="The Broad Institute Genomics Platform"/>
            <consortium name="The Broad Institute Genome Sequencing Center for Infectious Disease"/>
            <person name="Wu L."/>
            <person name="Ma J."/>
        </authorList>
    </citation>
    <scope>NUCLEOTIDE SEQUENCE [LARGE SCALE GENOMIC DNA]</scope>
    <source>
        <strain evidence="2">KCTC 42501</strain>
    </source>
</reference>
<dbReference type="RefSeq" id="WP_382173363.1">
    <property type="nucleotide sequence ID" value="NZ_JBHRXX010000004.1"/>
</dbReference>
<sequence>MANSPTDPTRCPLCGGDNRCAMELERATGQTQPPCWCVDAAFPPDLLARLPQEAEGKACICAACVARFAGQPLS</sequence>
<dbReference type="Proteomes" id="UP001595729">
    <property type="component" value="Unassembled WGS sequence"/>
</dbReference>
<evidence type="ECO:0000313" key="2">
    <source>
        <dbReference type="Proteomes" id="UP001595729"/>
    </source>
</evidence>
<comment type="caution">
    <text evidence="1">The sequence shown here is derived from an EMBL/GenBank/DDBJ whole genome shotgun (WGS) entry which is preliminary data.</text>
</comment>
<dbReference type="EMBL" id="JBHRXX010000004">
    <property type="protein sequence ID" value="MFC3683875.1"/>
    <property type="molecule type" value="Genomic_DNA"/>
</dbReference>
<dbReference type="InterPro" id="IPR032720">
    <property type="entry name" value="Cys_rich_CWC"/>
</dbReference>
<dbReference type="Pfam" id="PF14375">
    <property type="entry name" value="Cys_rich_CWC"/>
    <property type="match status" value="1"/>
</dbReference>
<proteinExistence type="predicted"/>
<keyword evidence="2" id="KW-1185">Reference proteome</keyword>
<gene>
    <name evidence="1" type="ORF">ACFOPI_09740</name>
</gene>
<accession>A0ABV7W2Y3</accession>
<organism evidence="1 2">
    <name type="scientific">Hydrogenophaga luteola</name>
    <dbReference type="NCBI Taxonomy" id="1591122"/>
    <lineage>
        <taxon>Bacteria</taxon>
        <taxon>Pseudomonadati</taxon>
        <taxon>Pseudomonadota</taxon>
        <taxon>Betaproteobacteria</taxon>
        <taxon>Burkholderiales</taxon>
        <taxon>Comamonadaceae</taxon>
        <taxon>Hydrogenophaga</taxon>
    </lineage>
</organism>